<evidence type="ECO:0000256" key="5">
    <source>
        <dbReference type="ARBA" id="ARBA00038167"/>
    </source>
</evidence>
<dbReference type="SUPFAM" id="SSF64356">
    <property type="entry name" value="SNARE-like"/>
    <property type="match status" value="1"/>
</dbReference>
<dbReference type="InterPro" id="IPR007233">
    <property type="entry name" value="TRAPPC"/>
</dbReference>
<comment type="subunit">
    <text evidence="6">Part of the multisubunit transport protein particle (TRAPP) complex.</text>
</comment>
<dbReference type="CDD" id="cd14855">
    <property type="entry name" value="TRAPPC1_MUM2"/>
    <property type="match status" value="1"/>
</dbReference>
<keyword evidence="1 6" id="KW-0813">Transport</keyword>
<dbReference type="Gene3D" id="3.30.450.70">
    <property type="match status" value="1"/>
</dbReference>
<dbReference type="GO" id="GO:0006888">
    <property type="term" value="P:endoplasmic reticulum to Golgi vesicle-mediated transport"/>
    <property type="evidence" value="ECO:0007669"/>
    <property type="project" value="UniProtKB-UniRule"/>
</dbReference>
<dbReference type="Pfam" id="PF04099">
    <property type="entry name" value="Sybindin"/>
    <property type="match status" value="1"/>
</dbReference>
<accession>A0A914I3X3</accession>
<evidence type="ECO:0000313" key="7">
    <source>
        <dbReference type="Proteomes" id="UP000887572"/>
    </source>
</evidence>
<keyword evidence="7" id="KW-1185">Reference proteome</keyword>
<dbReference type="PANTHER" id="PTHR23249">
    <property type="entry name" value="TRAFFICKING PROTEIN PARTICLE COMPLEX SUBUNIT"/>
    <property type="match status" value="1"/>
</dbReference>
<reference evidence="8" key="1">
    <citation type="submission" date="2022-11" db="UniProtKB">
        <authorList>
            <consortium name="WormBaseParasite"/>
        </authorList>
    </citation>
    <scope>IDENTIFICATION</scope>
</reference>
<dbReference type="GO" id="GO:0030008">
    <property type="term" value="C:TRAPP complex"/>
    <property type="evidence" value="ECO:0007669"/>
    <property type="project" value="UniProtKB-UniRule"/>
</dbReference>
<dbReference type="InterPro" id="IPR011012">
    <property type="entry name" value="Longin-like_dom_sf"/>
</dbReference>
<keyword evidence="3 6" id="KW-0931">ER-Golgi transport</keyword>
<sequence>MTIYNLYFFNRHGVCLAYKEWCREKKSGISQDEEFKLVNGMLLSLRSFSHKLATRADQTPMIQCFRTSSYKMNYMETATGLRMILNTDPDAVSISELMQSIFCIFVETVLQNPFVDTSKRIDSELFLKRVDDLILTHFIIVPFALHCCSYPEKRGSSPFSSLWTKCTNTAAANSLRLFSLPQQPNGPSNKAVRRHSSTLTKTSCWWGAQIPQGIL</sequence>
<name>A0A914I3X3_GLORO</name>
<evidence type="ECO:0000256" key="4">
    <source>
        <dbReference type="ARBA" id="ARBA00023034"/>
    </source>
</evidence>
<evidence type="ECO:0000256" key="6">
    <source>
        <dbReference type="RuleBase" id="RU366065"/>
    </source>
</evidence>
<comment type="similarity">
    <text evidence="5">Belongs to the TRAPP small subunits family. BET5 subfamily.</text>
</comment>
<evidence type="ECO:0000256" key="1">
    <source>
        <dbReference type="ARBA" id="ARBA00022448"/>
    </source>
</evidence>
<dbReference type="PANTHER" id="PTHR23249:SF16">
    <property type="entry name" value="TRAFFICKING PROTEIN PARTICLE COMPLEX SUBUNIT 1"/>
    <property type="match status" value="1"/>
</dbReference>
<dbReference type="SMART" id="SM01399">
    <property type="entry name" value="Sybindin"/>
    <property type="match status" value="1"/>
</dbReference>
<evidence type="ECO:0000256" key="3">
    <source>
        <dbReference type="ARBA" id="ARBA00022892"/>
    </source>
</evidence>
<organism evidence="7 8">
    <name type="scientific">Globodera rostochiensis</name>
    <name type="common">Golden nematode worm</name>
    <name type="synonym">Heterodera rostochiensis</name>
    <dbReference type="NCBI Taxonomy" id="31243"/>
    <lineage>
        <taxon>Eukaryota</taxon>
        <taxon>Metazoa</taxon>
        <taxon>Ecdysozoa</taxon>
        <taxon>Nematoda</taxon>
        <taxon>Chromadorea</taxon>
        <taxon>Rhabditida</taxon>
        <taxon>Tylenchina</taxon>
        <taxon>Tylenchomorpha</taxon>
        <taxon>Tylenchoidea</taxon>
        <taxon>Heteroderidae</taxon>
        <taxon>Heteroderinae</taxon>
        <taxon>Globodera</taxon>
    </lineage>
</organism>
<evidence type="ECO:0000313" key="8">
    <source>
        <dbReference type="WBParaSite" id="Gr19_v10_g7271.t1"/>
    </source>
</evidence>
<dbReference type="Proteomes" id="UP000887572">
    <property type="component" value="Unplaced"/>
</dbReference>
<keyword evidence="4 6" id="KW-0333">Golgi apparatus</keyword>
<evidence type="ECO:0000256" key="2">
    <source>
        <dbReference type="ARBA" id="ARBA00022824"/>
    </source>
</evidence>
<dbReference type="WBParaSite" id="Gr19_v10_g7271.t1">
    <property type="protein sequence ID" value="Gr19_v10_g7271.t1"/>
    <property type="gene ID" value="Gr19_v10_g7271"/>
</dbReference>
<proteinExistence type="inferred from homology"/>
<comment type="subcellular location">
    <subcellularLocation>
        <location evidence="6">Endoplasmic reticulum</location>
    </subcellularLocation>
    <subcellularLocation>
        <location evidence="6">Golgi apparatus</location>
        <location evidence="6">cis-Golgi network</location>
    </subcellularLocation>
</comment>
<protein>
    <recommendedName>
        <fullName evidence="6">Trafficking protein particle complex subunit</fullName>
    </recommendedName>
</protein>
<dbReference type="GO" id="GO:0005794">
    <property type="term" value="C:Golgi apparatus"/>
    <property type="evidence" value="ECO:0007669"/>
    <property type="project" value="UniProtKB-SubCell"/>
</dbReference>
<keyword evidence="2 6" id="KW-0256">Endoplasmic reticulum</keyword>
<dbReference type="GO" id="GO:0005783">
    <property type="term" value="C:endoplasmic reticulum"/>
    <property type="evidence" value="ECO:0007669"/>
    <property type="project" value="UniProtKB-SubCell"/>
</dbReference>
<dbReference type="AlphaFoldDB" id="A0A914I3X3"/>